<dbReference type="InterPro" id="IPR024250">
    <property type="entry name" value="DUF2711"/>
</dbReference>
<evidence type="ECO:0008006" key="3">
    <source>
        <dbReference type="Google" id="ProtNLM"/>
    </source>
</evidence>
<organism evidence="1 2">
    <name type="scientific">Anaerosphaera aminiphila DSM 21120</name>
    <dbReference type="NCBI Taxonomy" id="1120995"/>
    <lineage>
        <taxon>Bacteria</taxon>
        <taxon>Bacillati</taxon>
        <taxon>Bacillota</taxon>
        <taxon>Tissierellia</taxon>
        <taxon>Tissierellales</taxon>
        <taxon>Peptoniphilaceae</taxon>
        <taxon>Anaerosphaera</taxon>
    </lineage>
</organism>
<gene>
    <name evidence="1" type="ORF">SAMN02745245_01196</name>
</gene>
<dbReference type="Pfam" id="PF10924">
    <property type="entry name" value="DUF2711"/>
    <property type="match status" value="1"/>
</dbReference>
<evidence type="ECO:0000313" key="2">
    <source>
        <dbReference type="Proteomes" id="UP000184032"/>
    </source>
</evidence>
<reference evidence="1 2" key="1">
    <citation type="submission" date="2016-11" db="EMBL/GenBank/DDBJ databases">
        <authorList>
            <person name="Jaros S."/>
            <person name="Januszkiewicz K."/>
            <person name="Wedrychowicz H."/>
        </authorList>
    </citation>
    <scope>NUCLEOTIDE SEQUENCE [LARGE SCALE GENOMIC DNA]</scope>
    <source>
        <strain evidence="1 2">DSM 21120</strain>
    </source>
</reference>
<sequence length="222" mass="25719">MDYIWFDDKSSIINQLPRNFKSAAIILSPFIQMPSNWVSFKQKNWFEVKYPSDEEILRYGKAISWKTIEQESSFSNHKELAVALKTSILALEPEYSRIDLMEKINLKRNIYYPSEDSLSPLLIKDFLNVISSKGANNLYFSAPTQNKSGILQIKTTTTLDICDISNGELMLVDENFEFAFLSLYDSFSTLFLTREKNIASTVQTLNWEAVVCDDKTRLNWYL</sequence>
<protein>
    <recommendedName>
        <fullName evidence="3">DUF2711 domain-containing protein</fullName>
    </recommendedName>
</protein>
<dbReference type="OrthoDB" id="2924040at2"/>
<dbReference type="EMBL" id="FQXI01000007">
    <property type="protein sequence ID" value="SHH37872.1"/>
    <property type="molecule type" value="Genomic_DNA"/>
</dbReference>
<dbReference type="Proteomes" id="UP000184032">
    <property type="component" value="Unassembled WGS sequence"/>
</dbReference>
<keyword evidence="2" id="KW-1185">Reference proteome</keyword>
<dbReference type="STRING" id="1120995.SAMN02745245_01196"/>
<dbReference type="RefSeq" id="WP_073184675.1">
    <property type="nucleotide sequence ID" value="NZ_FQXI01000007.1"/>
</dbReference>
<dbReference type="AlphaFoldDB" id="A0A1M5SGY2"/>
<proteinExistence type="predicted"/>
<name>A0A1M5SGY2_9FIRM</name>
<accession>A0A1M5SGY2</accession>
<evidence type="ECO:0000313" key="1">
    <source>
        <dbReference type="EMBL" id="SHH37872.1"/>
    </source>
</evidence>